<sequence length="115" mass="13478">MQKELKWITEERNILKKAAAYFPKLSVYCGLIFPDSEATQQQHRQYLRQQAQLVKRLNWAEIRACTVNDEEAYQIKDAICKLQSALAYRGYAPGRSLIRQKDRGDLPAFNFILRQ</sequence>
<comment type="caution">
    <text evidence="1">The sequence shown here is derived from an EMBL/GenBank/DDBJ whole genome shotgun (WGS) entry which is preliminary data.</text>
</comment>
<evidence type="ECO:0000313" key="1">
    <source>
        <dbReference type="EMBL" id="MQL49531.1"/>
    </source>
</evidence>
<evidence type="ECO:0000313" key="2">
    <source>
        <dbReference type="Proteomes" id="UP000481739"/>
    </source>
</evidence>
<dbReference type="Proteomes" id="UP000481739">
    <property type="component" value="Unassembled WGS sequence"/>
</dbReference>
<organism evidence="1 2">
    <name type="scientific">Photorhabdus khanii</name>
    <dbReference type="NCBI Taxonomy" id="1004150"/>
    <lineage>
        <taxon>Bacteria</taxon>
        <taxon>Pseudomonadati</taxon>
        <taxon>Pseudomonadota</taxon>
        <taxon>Gammaproteobacteria</taxon>
        <taxon>Enterobacterales</taxon>
        <taxon>Morganellaceae</taxon>
        <taxon>Photorhabdus</taxon>
    </lineage>
</organism>
<accession>A0A7C9GLS2</accession>
<dbReference type="AlphaFoldDB" id="A0A7C9GLS2"/>
<proteinExistence type="predicted"/>
<gene>
    <name evidence="1" type="ORF">GEA64_16930</name>
</gene>
<dbReference type="InterPro" id="IPR056123">
    <property type="entry name" value="DUF7706"/>
</dbReference>
<reference evidence="1 2" key="1">
    <citation type="journal article" date="2019" name="Nature">
        <title>A new antibiotic selectively kills Gram-negative pathogens.</title>
        <authorList>
            <person name="Imai Y."/>
            <person name="Meyer K.J."/>
            <person name="Iinishi A."/>
            <person name="Favre-Godal Q."/>
            <person name="Green R."/>
            <person name="Manuse S."/>
            <person name="Caboni M."/>
            <person name="Mori M."/>
            <person name="Niles S."/>
            <person name="Ghiglieri M."/>
            <person name="Honrao C."/>
            <person name="Ma X."/>
            <person name="Guo J.J."/>
            <person name="Makriyannis A."/>
            <person name="Linares-Otoya L."/>
            <person name="Boehringer N."/>
            <person name="Wuisan Z.G."/>
            <person name="Kaur H."/>
            <person name="Wu R."/>
            <person name="Mateus A."/>
            <person name="Typas A."/>
            <person name="Savitski M.M."/>
            <person name="Espinoza J.L."/>
            <person name="O'Rourke A."/>
            <person name="Nelson K.E."/>
            <person name="Hiller S."/>
            <person name="Noinaj N."/>
            <person name="Schaeberle T.F."/>
            <person name="D'Onofrio A."/>
            <person name="Lewis K."/>
        </authorList>
    </citation>
    <scope>NUCLEOTIDE SEQUENCE [LARGE SCALE GENOMIC DNA]</scope>
    <source>
        <strain evidence="1 2">HGB 1456</strain>
    </source>
</reference>
<dbReference type="RefSeq" id="WP_152963494.1">
    <property type="nucleotide sequence ID" value="NZ_CAWOZU010000022.1"/>
</dbReference>
<dbReference type="EMBL" id="WHZZ01000007">
    <property type="protein sequence ID" value="MQL49531.1"/>
    <property type="molecule type" value="Genomic_DNA"/>
</dbReference>
<name>A0A7C9GLS2_9GAMM</name>
<protein>
    <submittedName>
        <fullName evidence="1">Uncharacterized protein</fullName>
    </submittedName>
</protein>
<dbReference type="Pfam" id="PF24806">
    <property type="entry name" value="DUF7706"/>
    <property type="match status" value="1"/>
</dbReference>